<accession>U3AKY1</accession>
<dbReference type="STRING" id="1219077.VAZ01S_010_00780"/>
<comment type="caution">
    <text evidence="2">The sequence shown here is derived from an EMBL/GenBank/DDBJ whole genome shotgun (WGS) entry which is preliminary data.</text>
</comment>
<keyword evidence="1" id="KW-0812">Transmembrane</keyword>
<keyword evidence="3" id="KW-1185">Reference proteome</keyword>
<proteinExistence type="predicted"/>
<evidence type="ECO:0000313" key="3">
    <source>
        <dbReference type="Proteomes" id="UP000016567"/>
    </source>
</evidence>
<organism evidence="2 3">
    <name type="scientific">Vibrio azureus NBRC 104587</name>
    <dbReference type="NCBI Taxonomy" id="1219077"/>
    <lineage>
        <taxon>Bacteria</taxon>
        <taxon>Pseudomonadati</taxon>
        <taxon>Pseudomonadota</taxon>
        <taxon>Gammaproteobacteria</taxon>
        <taxon>Vibrionales</taxon>
        <taxon>Vibrionaceae</taxon>
        <taxon>Vibrio</taxon>
    </lineage>
</organism>
<dbReference type="Pfam" id="PF11012">
    <property type="entry name" value="DUF2850"/>
    <property type="match status" value="1"/>
</dbReference>
<feature type="transmembrane region" description="Helical" evidence="1">
    <location>
        <begin position="32"/>
        <end position="51"/>
    </location>
</feature>
<evidence type="ECO:0000256" key="1">
    <source>
        <dbReference type="SAM" id="Phobius"/>
    </source>
</evidence>
<evidence type="ECO:0000313" key="2">
    <source>
        <dbReference type="EMBL" id="GAD74425.1"/>
    </source>
</evidence>
<gene>
    <name evidence="2" type="ORF">VAZ01S_010_00780</name>
</gene>
<dbReference type="InterPro" id="IPR021271">
    <property type="entry name" value="DUF2850"/>
</dbReference>
<dbReference type="Proteomes" id="UP000016567">
    <property type="component" value="Unassembled WGS sequence"/>
</dbReference>
<sequence>MPSTTKSILTDQASDSNSAGKTLMQKWLERSLMLIALIGTLVVIVMYRDLIMRYLSPPLAKSAVYGKWVEQNVPSYAREEFILSAKGVTVHGSVVATDFSLDEKTLSYKVGSSIRRFDFVDQHHTEIKLNSHDHYLPVFHLEGRSHLKVL</sequence>
<keyword evidence="1" id="KW-0472">Membrane</keyword>
<name>U3AKY1_9VIBR</name>
<evidence type="ECO:0008006" key="4">
    <source>
        <dbReference type="Google" id="ProtNLM"/>
    </source>
</evidence>
<reference evidence="2 3" key="1">
    <citation type="submission" date="2013-09" db="EMBL/GenBank/DDBJ databases">
        <title>Whole genome shotgun sequence of Vibrio azureus NBRC 104587.</title>
        <authorList>
            <person name="Isaki S."/>
            <person name="Hosoyama A."/>
            <person name="Numata M."/>
            <person name="Hashimoto M."/>
            <person name="Hosoyama Y."/>
            <person name="Tsuchikane K."/>
            <person name="Noguchi M."/>
            <person name="Hirakata S."/>
            <person name="Ichikawa N."/>
            <person name="Ohji S."/>
            <person name="Yamazoe A."/>
            <person name="Fujita N."/>
        </authorList>
    </citation>
    <scope>NUCLEOTIDE SEQUENCE [LARGE SCALE GENOMIC DNA]</scope>
    <source>
        <strain evidence="2 3">NBRC 104587</strain>
    </source>
</reference>
<keyword evidence="1" id="KW-1133">Transmembrane helix</keyword>
<protein>
    <recommendedName>
        <fullName evidence="4">DUF2850 domain-containing protein</fullName>
    </recommendedName>
</protein>
<dbReference type="eggNOG" id="ENOG5031MRV">
    <property type="taxonomic scope" value="Bacteria"/>
</dbReference>
<dbReference type="EMBL" id="BATL01000010">
    <property type="protein sequence ID" value="GAD74425.1"/>
    <property type="molecule type" value="Genomic_DNA"/>
</dbReference>
<dbReference type="AlphaFoldDB" id="U3AKY1"/>